<evidence type="ECO:0000313" key="4">
    <source>
        <dbReference type="Proteomes" id="UP000663877"/>
    </source>
</evidence>
<gene>
    <name evidence="1" type="ORF">BJG266_LOCUS5138</name>
    <name evidence="2" type="ORF">QVE165_LOCUS33044</name>
</gene>
<keyword evidence="3" id="KW-1185">Reference proteome</keyword>
<dbReference type="Proteomes" id="UP000663877">
    <property type="component" value="Unassembled WGS sequence"/>
</dbReference>
<protein>
    <submittedName>
        <fullName evidence="1">Uncharacterized protein</fullName>
    </submittedName>
</protein>
<dbReference type="Proteomes" id="UP000663832">
    <property type="component" value="Unassembled WGS sequence"/>
</dbReference>
<dbReference type="AlphaFoldDB" id="A0A813SSE4"/>
<name>A0A813SSE4_9BILA</name>
<accession>A0A813SSE4</accession>
<reference evidence="1" key="1">
    <citation type="submission" date="2021-02" db="EMBL/GenBank/DDBJ databases">
        <authorList>
            <person name="Nowell W R."/>
        </authorList>
    </citation>
    <scope>NUCLEOTIDE SEQUENCE</scope>
</reference>
<sequence length="119" mass="14382">MIFKQEYDHIVYLLEYSEDIDIQIFIHQVFQNVLKRKSRHEDKIRVVLMDELFLNIFKPNNRMLSINDLPNLFAFFFIAIDSFQPSCQVIFQQIKLKCVHKGMILKNLLNFLKLMLQMQ</sequence>
<evidence type="ECO:0000313" key="3">
    <source>
        <dbReference type="Proteomes" id="UP000663832"/>
    </source>
</evidence>
<dbReference type="OrthoDB" id="10093011at2759"/>
<comment type="caution">
    <text evidence="1">The sequence shown here is derived from an EMBL/GenBank/DDBJ whole genome shotgun (WGS) entry which is preliminary data.</text>
</comment>
<proteinExistence type="predicted"/>
<evidence type="ECO:0000313" key="1">
    <source>
        <dbReference type="EMBL" id="CAF0799818.1"/>
    </source>
</evidence>
<dbReference type="EMBL" id="CAJNOM010000299">
    <property type="protein sequence ID" value="CAF1333832.1"/>
    <property type="molecule type" value="Genomic_DNA"/>
</dbReference>
<evidence type="ECO:0000313" key="2">
    <source>
        <dbReference type="EMBL" id="CAF1333832.1"/>
    </source>
</evidence>
<organism evidence="1 4">
    <name type="scientific">Adineta steineri</name>
    <dbReference type="NCBI Taxonomy" id="433720"/>
    <lineage>
        <taxon>Eukaryota</taxon>
        <taxon>Metazoa</taxon>
        <taxon>Spiralia</taxon>
        <taxon>Gnathifera</taxon>
        <taxon>Rotifera</taxon>
        <taxon>Eurotatoria</taxon>
        <taxon>Bdelloidea</taxon>
        <taxon>Adinetida</taxon>
        <taxon>Adinetidae</taxon>
        <taxon>Adineta</taxon>
    </lineage>
</organism>
<dbReference type="EMBL" id="CAJNOI010000013">
    <property type="protein sequence ID" value="CAF0799818.1"/>
    <property type="molecule type" value="Genomic_DNA"/>
</dbReference>